<evidence type="ECO:0000313" key="4">
    <source>
        <dbReference type="Proteomes" id="UP000253472"/>
    </source>
</evidence>
<feature type="transmembrane region" description="Helical" evidence="2">
    <location>
        <begin position="43"/>
        <end position="67"/>
    </location>
</feature>
<keyword evidence="2" id="KW-0472">Membrane</keyword>
<dbReference type="AlphaFoldDB" id="A0A367YJX4"/>
<keyword evidence="2" id="KW-0812">Transmembrane</keyword>
<proteinExistence type="predicted"/>
<organism evidence="3 4">
    <name type="scientific">Candida viswanathii</name>
    <dbReference type="NCBI Taxonomy" id="5486"/>
    <lineage>
        <taxon>Eukaryota</taxon>
        <taxon>Fungi</taxon>
        <taxon>Dikarya</taxon>
        <taxon>Ascomycota</taxon>
        <taxon>Saccharomycotina</taxon>
        <taxon>Pichiomycetes</taxon>
        <taxon>Debaryomycetaceae</taxon>
        <taxon>Candida/Lodderomyces clade</taxon>
        <taxon>Candida</taxon>
    </lineage>
</organism>
<dbReference type="Proteomes" id="UP000253472">
    <property type="component" value="Unassembled WGS sequence"/>
</dbReference>
<evidence type="ECO:0000256" key="1">
    <source>
        <dbReference type="SAM" id="MobiDB-lite"/>
    </source>
</evidence>
<protein>
    <submittedName>
        <fullName evidence="3">Uncharacterized protein</fullName>
    </submittedName>
</protein>
<feature type="compositionally biased region" description="Low complexity" evidence="1">
    <location>
        <begin position="111"/>
        <end position="121"/>
    </location>
</feature>
<gene>
    <name evidence="3" type="ORF">Cantr_01573</name>
</gene>
<dbReference type="EMBL" id="QLNQ01000019">
    <property type="protein sequence ID" value="RCK65869.1"/>
    <property type="molecule type" value="Genomic_DNA"/>
</dbReference>
<accession>A0A367YJX4</accession>
<feature type="transmembrane region" description="Helical" evidence="2">
    <location>
        <begin position="12"/>
        <end position="31"/>
    </location>
</feature>
<evidence type="ECO:0000256" key="2">
    <source>
        <dbReference type="SAM" id="Phobius"/>
    </source>
</evidence>
<name>A0A367YJX4_9ASCO</name>
<sequence length="191" mass="21188">MNQKQNVGAKLIEDYGLGVVYVPLYAVLFIADLCYLSNAPSGIGLVLIVLKLALSVTLIALGTFYFIGIRQLHVQDKNSDVFPDMESKIGLLDPSWATVCYGSQGDQIRQSNSSSSSSSSSTAHSRTKVETTPVWRFLDWQEEEEWPRLSAPEELTSPLLMDYDLSDAGSSELPQFPVWGHCVVNYYQVTN</sequence>
<keyword evidence="4" id="KW-1185">Reference proteome</keyword>
<reference evidence="3 4" key="1">
    <citation type="submission" date="2018-06" db="EMBL/GenBank/DDBJ databases">
        <title>Whole genome sequencing of Candida tropicalis (genome annotated by CSBL at Korea University).</title>
        <authorList>
            <person name="Ahn J."/>
        </authorList>
    </citation>
    <scope>NUCLEOTIDE SEQUENCE [LARGE SCALE GENOMIC DNA]</scope>
    <source>
        <strain evidence="3 4">ATCC 20962</strain>
    </source>
</reference>
<evidence type="ECO:0000313" key="3">
    <source>
        <dbReference type="EMBL" id="RCK65869.1"/>
    </source>
</evidence>
<comment type="caution">
    <text evidence="3">The sequence shown here is derived from an EMBL/GenBank/DDBJ whole genome shotgun (WGS) entry which is preliminary data.</text>
</comment>
<feature type="region of interest" description="Disordered" evidence="1">
    <location>
        <begin position="107"/>
        <end position="126"/>
    </location>
</feature>
<keyword evidence="2" id="KW-1133">Transmembrane helix</keyword>